<name>A0ABW1G5R4_9ACTN</name>
<reference evidence="5" key="1">
    <citation type="journal article" date="2019" name="Int. J. Syst. Evol. Microbiol.">
        <title>The Global Catalogue of Microorganisms (GCM) 10K type strain sequencing project: providing services to taxonomists for standard genome sequencing and annotation.</title>
        <authorList>
            <consortium name="The Broad Institute Genomics Platform"/>
            <consortium name="The Broad Institute Genome Sequencing Center for Infectious Disease"/>
            <person name="Wu L."/>
            <person name="Ma J."/>
        </authorList>
    </citation>
    <scope>NUCLEOTIDE SEQUENCE [LARGE SCALE GENOMIC DNA]</scope>
    <source>
        <strain evidence="5">JCM 4816</strain>
    </source>
</reference>
<evidence type="ECO:0000256" key="1">
    <source>
        <dbReference type="ARBA" id="ARBA00022603"/>
    </source>
</evidence>
<evidence type="ECO:0000313" key="4">
    <source>
        <dbReference type="EMBL" id="MFC5910095.1"/>
    </source>
</evidence>
<dbReference type="Gene3D" id="3.40.50.150">
    <property type="entry name" value="Vaccinia Virus protein VP39"/>
    <property type="match status" value="1"/>
</dbReference>
<dbReference type="GO" id="GO:0008168">
    <property type="term" value="F:methyltransferase activity"/>
    <property type="evidence" value="ECO:0007669"/>
    <property type="project" value="UniProtKB-KW"/>
</dbReference>
<dbReference type="RefSeq" id="WP_380586657.1">
    <property type="nucleotide sequence ID" value="NZ_JBHSQJ010000100.1"/>
</dbReference>
<evidence type="ECO:0000259" key="3">
    <source>
        <dbReference type="Pfam" id="PF13649"/>
    </source>
</evidence>
<keyword evidence="1 4" id="KW-0489">Methyltransferase</keyword>
<sequence length="243" mass="26557">MTSTTTDWSDPAAWYDLLNPWGPSDDFHLARLRDAERVLDVGCGTGMLLHRARREGHRGRLVGLEPDETMLARARALSPGGIEWVRGTAEEAPWTVEFDHAYMASNAFQCLATDAVLHASLAAIHRALAPGGTFAFETRHPQARAWEDWNGTEKVVNPDGGTAVATQEVTAVDGDVVTLTETFTGPWWPEPLLQQAQLRFLAPGPLNAFLARAGFTVVEQYGDWRRGPLTAASRVIVTVAQKG</sequence>
<comment type="caution">
    <text evidence="4">The sequence shown here is derived from an EMBL/GenBank/DDBJ whole genome shotgun (WGS) entry which is preliminary data.</text>
</comment>
<dbReference type="PANTHER" id="PTHR43861:SF1">
    <property type="entry name" value="TRANS-ACONITATE 2-METHYLTRANSFERASE"/>
    <property type="match status" value="1"/>
</dbReference>
<proteinExistence type="predicted"/>
<dbReference type="InterPro" id="IPR029063">
    <property type="entry name" value="SAM-dependent_MTases_sf"/>
</dbReference>
<keyword evidence="5" id="KW-1185">Reference proteome</keyword>
<dbReference type="EMBL" id="JBHSQJ010000100">
    <property type="protein sequence ID" value="MFC5910095.1"/>
    <property type="molecule type" value="Genomic_DNA"/>
</dbReference>
<evidence type="ECO:0000256" key="2">
    <source>
        <dbReference type="ARBA" id="ARBA00022679"/>
    </source>
</evidence>
<dbReference type="Proteomes" id="UP001596174">
    <property type="component" value="Unassembled WGS sequence"/>
</dbReference>
<dbReference type="SUPFAM" id="SSF53335">
    <property type="entry name" value="S-adenosyl-L-methionine-dependent methyltransferases"/>
    <property type="match status" value="1"/>
</dbReference>
<dbReference type="GO" id="GO:0032259">
    <property type="term" value="P:methylation"/>
    <property type="evidence" value="ECO:0007669"/>
    <property type="project" value="UniProtKB-KW"/>
</dbReference>
<protein>
    <submittedName>
        <fullName evidence="4">Class I SAM-dependent methyltransferase</fullName>
        <ecNumber evidence="4">2.1.1.-</ecNumber>
    </submittedName>
</protein>
<feature type="domain" description="Methyltransferase" evidence="3">
    <location>
        <begin position="38"/>
        <end position="132"/>
    </location>
</feature>
<organism evidence="4 5">
    <name type="scientific">Streptacidiphilus monticola</name>
    <dbReference type="NCBI Taxonomy" id="2161674"/>
    <lineage>
        <taxon>Bacteria</taxon>
        <taxon>Bacillati</taxon>
        <taxon>Actinomycetota</taxon>
        <taxon>Actinomycetes</taxon>
        <taxon>Kitasatosporales</taxon>
        <taxon>Streptomycetaceae</taxon>
        <taxon>Streptacidiphilus</taxon>
    </lineage>
</organism>
<gene>
    <name evidence="4" type="ORF">ACFP3V_23110</name>
</gene>
<evidence type="ECO:0000313" key="5">
    <source>
        <dbReference type="Proteomes" id="UP001596174"/>
    </source>
</evidence>
<dbReference type="EC" id="2.1.1.-" evidence="4"/>
<dbReference type="PANTHER" id="PTHR43861">
    <property type="entry name" value="TRANS-ACONITATE 2-METHYLTRANSFERASE-RELATED"/>
    <property type="match status" value="1"/>
</dbReference>
<accession>A0ABW1G5R4</accession>
<dbReference type="Pfam" id="PF13649">
    <property type="entry name" value="Methyltransf_25"/>
    <property type="match status" value="1"/>
</dbReference>
<dbReference type="CDD" id="cd02440">
    <property type="entry name" value="AdoMet_MTases"/>
    <property type="match status" value="1"/>
</dbReference>
<dbReference type="InterPro" id="IPR041698">
    <property type="entry name" value="Methyltransf_25"/>
</dbReference>
<keyword evidence="2 4" id="KW-0808">Transferase</keyword>